<dbReference type="NCBIfam" id="TIGR01509">
    <property type="entry name" value="HAD-SF-IA-v3"/>
    <property type="match status" value="1"/>
</dbReference>
<comment type="cofactor">
    <cofactor evidence="1">
        <name>Mg(2+)</name>
        <dbReference type="ChEBI" id="CHEBI:18420"/>
    </cofactor>
</comment>
<dbReference type="Proteomes" id="UP000178851">
    <property type="component" value="Unassembled WGS sequence"/>
</dbReference>
<evidence type="ECO:0000313" key="6">
    <source>
        <dbReference type="Proteomes" id="UP000178851"/>
    </source>
</evidence>
<dbReference type="SFLD" id="SFLDG01129">
    <property type="entry name" value="C1.5:_HAD__Beta-PGM__Phosphata"/>
    <property type="match status" value="1"/>
</dbReference>
<dbReference type="Gene3D" id="3.40.50.1000">
    <property type="entry name" value="HAD superfamily/HAD-like"/>
    <property type="match status" value="1"/>
</dbReference>
<dbReference type="InterPro" id="IPR041492">
    <property type="entry name" value="HAD_2"/>
</dbReference>
<dbReference type="InterPro" id="IPR051600">
    <property type="entry name" value="Beta-PGM-like"/>
</dbReference>
<dbReference type="SUPFAM" id="SSF56784">
    <property type="entry name" value="HAD-like"/>
    <property type="match status" value="1"/>
</dbReference>
<comment type="caution">
    <text evidence="5">The sequence shown here is derived from an EMBL/GenBank/DDBJ whole genome shotgun (WGS) entry which is preliminary data.</text>
</comment>
<protein>
    <recommendedName>
        <fullName evidence="7">FCP1 homology domain-containing protein</fullName>
    </recommendedName>
</protein>
<sequence>MPTTNKFDFIKPLYRKLFLGKNTFLFDMDGTVTLTEKINFEAYKSALKTIANLDLNLNDWGEIFSGRKPLVSISEYYQKQGLIYDQILLDSILKEIKLKKDTLLKTTQIDVVKGFHQFITELIKNKFKTALVTSTVKEYVETIARNAGINSYFDTFITAEDIVKSKPDPESYITAMNRLKAKPVNTIIFEDSLSGLKAAVKTGASVIKVGEPQIKFKEVVLVIKNYDELSV</sequence>
<evidence type="ECO:0008006" key="7">
    <source>
        <dbReference type="Google" id="ProtNLM"/>
    </source>
</evidence>
<evidence type="ECO:0000256" key="3">
    <source>
        <dbReference type="ARBA" id="ARBA00022723"/>
    </source>
</evidence>
<keyword evidence="3" id="KW-0479">Metal-binding</keyword>
<proteinExistence type="inferred from homology"/>
<dbReference type="CDD" id="cd07505">
    <property type="entry name" value="HAD_BPGM-like"/>
    <property type="match status" value="1"/>
</dbReference>
<dbReference type="GO" id="GO:0046872">
    <property type="term" value="F:metal ion binding"/>
    <property type="evidence" value="ECO:0007669"/>
    <property type="project" value="UniProtKB-KW"/>
</dbReference>
<organism evidence="5 6">
    <name type="scientific">Candidatus Woesebacteria bacterium RIFCSPHIGHO2_01_FULL_39_28</name>
    <dbReference type="NCBI Taxonomy" id="1802496"/>
    <lineage>
        <taxon>Bacteria</taxon>
        <taxon>Candidatus Woeseibacteriota</taxon>
    </lineage>
</organism>
<dbReference type="SFLD" id="SFLDS00003">
    <property type="entry name" value="Haloacid_Dehalogenase"/>
    <property type="match status" value="1"/>
</dbReference>
<evidence type="ECO:0000256" key="4">
    <source>
        <dbReference type="ARBA" id="ARBA00022842"/>
    </source>
</evidence>
<dbReference type="InterPro" id="IPR036412">
    <property type="entry name" value="HAD-like_sf"/>
</dbReference>
<dbReference type="Pfam" id="PF13419">
    <property type="entry name" value="HAD_2"/>
    <property type="match status" value="1"/>
</dbReference>
<gene>
    <name evidence="5" type="ORF">A2627_01335</name>
</gene>
<dbReference type="GO" id="GO:0003824">
    <property type="term" value="F:catalytic activity"/>
    <property type="evidence" value="ECO:0007669"/>
    <property type="project" value="UniProtKB-ARBA"/>
</dbReference>
<evidence type="ECO:0000256" key="2">
    <source>
        <dbReference type="ARBA" id="ARBA00006171"/>
    </source>
</evidence>
<dbReference type="AlphaFoldDB" id="A0A1F7YJ66"/>
<evidence type="ECO:0000313" key="5">
    <source>
        <dbReference type="EMBL" id="OGM26648.1"/>
    </source>
</evidence>
<dbReference type="EMBL" id="MGGI01000012">
    <property type="protein sequence ID" value="OGM26648.1"/>
    <property type="molecule type" value="Genomic_DNA"/>
</dbReference>
<accession>A0A1F7YJ66</accession>
<dbReference type="PANTHER" id="PTHR46193:SF21">
    <property type="entry name" value="SLL1138 PROTEIN"/>
    <property type="match status" value="1"/>
</dbReference>
<dbReference type="PRINTS" id="PR00413">
    <property type="entry name" value="HADHALOGNASE"/>
</dbReference>
<evidence type="ECO:0000256" key="1">
    <source>
        <dbReference type="ARBA" id="ARBA00001946"/>
    </source>
</evidence>
<comment type="similarity">
    <text evidence="2">Belongs to the HAD-like hydrolase superfamily. CbbY/CbbZ/Gph/YieH family.</text>
</comment>
<dbReference type="InterPro" id="IPR023214">
    <property type="entry name" value="HAD_sf"/>
</dbReference>
<dbReference type="InterPro" id="IPR023198">
    <property type="entry name" value="PGP-like_dom2"/>
</dbReference>
<reference evidence="5 6" key="1">
    <citation type="journal article" date="2016" name="Nat. Commun.">
        <title>Thousands of microbial genomes shed light on interconnected biogeochemical processes in an aquifer system.</title>
        <authorList>
            <person name="Anantharaman K."/>
            <person name="Brown C.T."/>
            <person name="Hug L.A."/>
            <person name="Sharon I."/>
            <person name="Castelle C.J."/>
            <person name="Probst A.J."/>
            <person name="Thomas B.C."/>
            <person name="Singh A."/>
            <person name="Wilkins M.J."/>
            <person name="Karaoz U."/>
            <person name="Brodie E.L."/>
            <person name="Williams K.H."/>
            <person name="Hubbard S.S."/>
            <person name="Banfield J.F."/>
        </authorList>
    </citation>
    <scope>NUCLEOTIDE SEQUENCE [LARGE SCALE GENOMIC DNA]</scope>
</reference>
<dbReference type="InterPro" id="IPR006439">
    <property type="entry name" value="HAD-SF_hydro_IA"/>
</dbReference>
<dbReference type="PANTHER" id="PTHR46193">
    <property type="entry name" value="6-PHOSPHOGLUCONATE PHOSPHATASE"/>
    <property type="match status" value="1"/>
</dbReference>
<dbReference type="Gene3D" id="1.10.150.240">
    <property type="entry name" value="Putative phosphatase, domain 2"/>
    <property type="match status" value="1"/>
</dbReference>
<keyword evidence="4" id="KW-0460">Magnesium</keyword>
<name>A0A1F7YJ66_9BACT</name>